<dbReference type="EMBL" id="UGNY01000002">
    <property type="protein sequence ID" value="STX88325.1"/>
    <property type="molecule type" value="Genomic_DNA"/>
</dbReference>
<reference evidence="6 7" key="1">
    <citation type="submission" date="2018-06" db="EMBL/GenBank/DDBJ databases">
        <authorList>
            <consortium name="Pathogen Informatics"/>
            <person name="Doyle S."/>
        </authorList>
    </citation>
    <scope>NUCLEOTIDE SEQUENCE [LARGE SCALE GENOMIC DNA]</scope>
    <source>
        <strain evidence="6 7">NCTC11978</strain>
    </source>
</reference>
<gene>
    <name evidence="6" type="primary">virB6_2</name>
    <name evidence="6" type="ORF">NCTC11978_03342</name>
</gene>
<feature type="transmembrane region" description="Helical" evidence="5">
    <location>
        <begin position="206"/>
        <end position="225"/>
    </location>
</feature>
<dbReference type="Pfam" id="PF04610">
    <property type="entry name" value="TrbL"/>
    <property type="match status" value="1"/>
</dbReference>
<evidence type="ECO:0000313" key="7">
    <source>
        <dbReference type="Proteomes" id="UP000254033"/>
    </source>
</evidence>
<evidence type="ECO:0000313" key="6">
    <source>
        <dbReference type="EMBL" id="STX88325.1"/>
    </source>
</evidence>
<organism evidence="6 7">
    <name type="scientific">Legionella feeleii</name>
    <dbReference type="NCBI Taxonomy" id="453"/>
    <lineage>
        <taxon>Bacteria</taxon>
        <taxon>Pseudomonadati</taxon>
        <taxon>Pseudomonadota</taxon>
        <taxon>Gammaproteobacteria</taxon>
        <taxon>Legionellales</taxon>
        <taxon>Legionellaceae</taxon>
        <taxon>Legionella</taxon>
    </lineage>
</organism>
<evidence type="ECO:0000256" key="3">
    <source>
        <dbReference type="ARBA" id="ARBA00022989"/>
    </source>
</evidence>
<keyword evidence="3 5" id="KW-1133">Transmembrane helix</keyword>
<protein>
    <submittedName>
        <fullName evidence="6">Protein LvhB6</fullName>
    </submittedName>
</protein>
<feature type="transmembrane region" description="Helical" evidence="5">
    <location>
        <begin position="245"/>
        <end position="262"/>
    </location>
</feature>
<comment type="subcellular location">
    <subcellularLocation>
        <location evidence="1">Membrane</location>
        <topology evidence="1">Multi-pass membrane protein</topology>
    </subcellularLocation>
</comment>
<dbReference type="InterPro" id="IPR007688">
    <property type="entry name" value="Conjugal_tfr_TrbL/VirB6"/>
</dbReference>
<sequence length="344" mass="36851">MDFHLAPATFISDILRIVDNLTANFIQSGFNAIAHNLATSGLLTSILTLYVLHLFYQMQHQQLPVTETVSHLIKVCLVFLISTNWAVFYKLIFNVATNEPLHILQLLLAGKEGTGDGGLNDIFTSGISQAFGLLKGMPFSLRGALCTILAVALLVIATFLFTMLALSLLVISKFYLAVMLALAPYFLLMMLFNGTKGLSESWVKTCLNHALVPVFVGSVLLLTSTLAKGCLNTSLTGASAKAPDFAGVLTYLFTGLLSAFLFKTIPEKAASLTASLAIASAGRITGYARQLGSNVGGGLAKGVGAAKESFTKRQQALYQGIQERAQARAETMDAARARRARSGY</sequence>
<feature type="transmembrane region" description="Helical" evidence="5">
    <location>
        <begin position="37"/>
        <end position="56"/>
    </location>
</feature>
<keyword evidence="2 5" id="KW-0812">Transmembrane</keyword>
<proteinExistence type="predicted"/>
<evidence type="ECO:0000256" key="5">
    <source>
        <dbReference type="SAM" id="Phobius"/>
    </source>
</evidence>
<accession>A0A378KK58</accession>
<keyword evidence="4 5" id="KW-0472">Membrane</keyword>
<dbReference type="RefSeq" id="WP_115176533.1">
    <property type="nucleotide sequence ID" value="NZ_UGNY01000002.1"/>
</dbReference>
<dbReference type="AlphaFoldDB" id="A0A378KK58"/>
<name>A0A378KK58_9GAMM</name>
<feature type="transmembrane region" description="Helical" evidence="5">
    <location>
        <begin position="174"/>
        <end position="194"/>
    </location>
</feature>
<feature type="transmembrane region" description="Helical" evidence="5">
    <location>
        <begin position="144"/>
        <end position="168"/>
    </location>
</feature>
<feature type="transmembrane region" description="Helical" evidence="5">
    <location>
        <begin position="68"/>
        <end position="88"/>
    </location>
</feature>
<dbReference type="GO" id="GO:0030255">
    <property type="term" value="P:protein secretion by the type IV secretion system"/>
    <property type="evidence" value="ECO:0007669"/>
    <property type="project" value="InterPro"/>
</dbReference>
<dbReference type="GO" id="GO:0016020">
    <property type="term" value="C:membrane"/>
    <property type="evidence" value="ECO:0007669"/>
    <property type="project" value="UniProtKB-SubCell"/>
</dbReference>
<evidence type="ECO:0000256" key="2">
    <source>
        <dbReference type="ARBA" id="ARBA00022692"/>
    </source>
</evidence>
<evidence type="ECO:0000256" key="1">
    <source>
        <dbReference type="ARBA" id="ARBA00004141"/>
    </source>
</evidence>
<evidence type="ECO:0000256" key="4">
    <source>
        <dbReference type="ARBA" id="ARBA00023136"/>
    </source>
</evidence>
<dbReference type="Proteomes" id="UP000254033">
    <property type="component" value="Unassembled WGS sequence"/>
</dbReference>